<reference evidence="1" key="1">
    <citation type="journal article" date="2017" name="Genome Announc.">
        <title>High-Quality Whole-Genome Sequences of the Oligo-Mouse-Microbiota Bacterial Community.</title>
        <authorList>
            <person name="Garzetti D."/>
            <person name="Brugiroux S."/>
            <person name="Bunk B."/>
            <person name="Pukall R."/>
            <person name="McCoy K.D."/>
            <person name="Macpherson A.J."/>
            <person name="Stecher B."/>
        </authorList>
    </citation>
    <scope>NUCLEOTIDE SEQUENCE</scope>
    <source>
        <strain evidence="1">KB18</strain>
    </source>
</reference>
<accession>A0A1Z2XWD2</accession>
<evidence type="ECO:0000313" key="2">
    <source>
        <dbReference type="EMBL" id="QQR31957.1"/>
    </source>
</evidence>
<dbReference type="EMBL" id="CP021422">
    <property type="protein sequence ID" value="ASB42742.1"/>
    <property type="molecule type" value="Genomic_DNA"/>
</dbReference>
<dbReference type="EMBL" id="CP065321">
    <property type="protein sequence ID" value="QQR31957.1"/>
    <property type="molecule type" value="Genomic_DNA"/>
</dbReference>
<keyword evidence="3" id="KW-1185">Reference proteome</keyword>
<name>A0A1Z2XWD2_9FIRM</name>
<dbReference type="KEGG" id="amur:ADH66_11200"/>
<organism evidence="2 4">
    <name type="scientific">Acutalibacter muris</name>
    <dbReference type="NCBI Taxonomy" id="1796620"/>
    <lineage>
        <taxon>Bacteria</taxon>
        <taxon>Bacillati</taxon>
        <taxon>Bacillota</taxon>
        <taxon>Clostridia</taxon>
        <taxon>Eubacteriales</taxon>
        <taxon>Acutalibacteraceae</taxon>
        <taxon>Acutalibacter</taxon>
    </lineage>
</organism>
<dbReference type="GO" id="GO:0016853">
    <property type="term" value="F:isomerase activity"/>
    <property type="evidence" value="ECO:0007669"/>
    <property type="project" value="UniProtKB-KW"/>
</dbReference>
<gene>
    <name evidence="1" type="ORF">ADH66_11200</name>
    <name evidence="2" type="ORF">I5Q82_01515</name>
</gene>
<keyword evidence="2" id="KW-0413">Isomerase</keyword>
<reference evidence="3" key="2">
    <citation type="submission" date="2017-05" db="EMBL/GenBank/DDBJ databases">
        <title>Improved OligoMM genomes.</title>
        <authorList>
            <person name="Garzetti D."/>
        </authorList>
    </citation>
    <scope>NUCLEOTIDE SEQUENCE [LARGE SCALE GENOMIC DNA]</scope>
    <source>
        <strain evidence="3">KB18</strain>
    </source>
</reference>
<sequence length="70" mass="7622">MYYLCGCSRISSFFNSLILVGGQSYKLGSRSLTRADLGLLRQMRNELLAQENTGDGGLLPGTVAAFFEGR</sequence>
<proteinExistence type="predicted"/>
<evidence type="ECO:0000313" key="4">
    <source>
        <dbReference type="Proteomes" id="UP000596035"/>
    </source>
</evidence>
<evidence type="ECO:0000313" key="1">
    <source>
        <dbReference type="EMBL" id="ASB42742.1"/>
    </source>
</evidence>
<evidence type="ECO:0000313" key="3">
    <source>
        <dbReference type="Proteomes" id="UP000196710"/>
    </source>
</evidence>
<reference evidence="2 4" key="3">
    <citation type="submission" date="2020-11" db="EMBL/GenBank/DDBJ databases">
        <title>Closed and high quality bacterial genomes of the OMM12 community.</title>
        <authorList>
            <person name="Marbouty M."/>
            <person name="Lamy-Besnier Q."/>
            <person name="Debarbieux L."/>
            <person name="Koszul R."/>
        </authorList>
    </citation>
    <scope>NUCLEOTIDE SEQUENCE [LARGE SCALE GENOMIC DNA]</scope>
    <source>
        <strain evidence="2 4">KB18</strain>
    </source>
</reference>
<dbReference type="AlphaFoldDB" id="A0A1Z2XWD2"/>
<dbReference type="Proteomes" id="UP000596035">
    <property type="component" value="Chromosome"/>
</dbReference>
<dbReference type="Proteomes" id="UP000196710">
    <property type="component" value="Chromosome"/>
</dbReference>
<protein>
    <submittedName>
        <fullName evidence="2">Peptidylprolyl isomerase</fullName>
    </submittedName>
</protein>